<feature type="transmembrane region" description="Helical" evidence="16">
    <location>
        <begin position="175"/>
        <end position="194"/>
    </location>
</feature>
<dbReference type="GO" id="GO:0005886">
    <property type="term" value="C:plasma membrane"/>
    <property type="evidence" value="ECO:0007669"/>
    <property type="project" value="UniProtKB-SubCell"/>
</dbReference>
<evidence type="ECO:0000256" key="5">
    <source>
        <dbReference type="ARBA" id="ARBA00022475"/>
    </source>
</evidence>
<comment type="subcellular location">
    <subcellularLocation>
        <location evidence="1">Cell membrane</location>
        <topology evidence="1">Multi-pass membrane protein</topology>
    </subcellularLocation>
</comment>
<dbReference type="InterPro" id="IPR033756">
    <property type="entry name" value="YlxH/NBP35"/>
</dbReference>
<name>H0QNE0_ARTG1</name>
<dbReference type="PANTHER" id="PTHR32309:SF31">
    <property type="entry name" value="CAPSULAR EXOPOLYSACCHARIDE FAMILY"/>
    <property type="match status" value="1"/>
</dbReference>
<gene>
    <name evidence="18" type="ORF">ARGLB_064_01030</name>
</gene>
<dbReference type="Pfam" id="PF02706">
    <property type="entry name" value="Wzz"/>
    <property type="match status" value="1"/>
</dbReference>
<dbReference type="eggNOG" id="COG0489">
    <property type="taxonomic scope" value="Bacteria"/>
</dbReference>
<reference evidence="18 19" key="1">
    <citation type="submission" date="2011-12" db="EMBL/GenBank/DDBJ databases">
        <title>Whole genome shotgun sequence of Arthrobacter globiformis NBRC 12137.</title>
        <authorList>
            <person name="Miyazawa S."/>
            <person name="Hosoyama A."/>
            <person name="Tsuchikane K."/>
            <person name="Katsumata H."/>
            <person name="Yamazaki S."/>
            <person name="Fujita N."/>
        </authorList>
    </citation>
    <scope>NUCLEOTIDE SEQUENCE [LARGE SCALE GENOMIC DNA]</scope>
    <source>
        <strain evidence="18 19">NBRC 12137</strain>
    </source>
</reference>
<dbReference type="InterPro" id="IPR050445">
    <property type="entry name" value="Bact_polysacc_biosynth/exp"/>
</dbReference>
<evidence type="ECO:0000256" key="13">
    <source>
        <dbReference type="ARBA" id="ARBA00023137"/>
    </source>
</evidence>
<evidence type="ECO:0000313" key="18">
    <source>
        <dbReference type="EMBL" id="GAB14341.1"/>
    </source>
</evidence>
<dbReference type="Proteomes" id="UP000003828">
    <property type="component" value="Unassembled WGS sequence"/>
</dbReference>
<keyword evidence="8" id="KW-0547">Nucleotide-binding</keyword>
<keyword evidence="12 16" id="KW-0472">Membrane</keyword>
<keyword evidence="6" id="KW-0808">Transferase</keyword>
<comment type="similarity">
    <text evidence="3">Belongs to the CpsD/CapB family.</text>
</comment>
<dbReference type="InterPro" id="IPR027417">
    <property type="entry name" value="P-loop_NTPase"/>
</dbReference>
<dbReference type="RefSeq" id="WP_003802675.1">
    <property type="nucleotide sequence ID" value="NZ_BAEG01000064.1"/>
</dbReference>
<dbReference type="Pfam" id="PF10609">
    <property type="entry name" value="ParA"/>
    <property type="match status" value="1"/>
</dbReference>
<dbReference type="InterPro" id="IPR005702">
    <property type="entry name" value="Wzc-like_C"/>
</dbReference>
<keyword evidence="13" id="KW-0829">Tyrosine-protein kinase</keyword>
<evidence type="ECO:0000256" key="2">
    <source>
        <dbReference type="ARBA" id="ARBA00006683"/>
    </source>
</evidence>
<dbReference type="FunFam" id="3.40.50.300:FF:000527">
    <property type="entry name" value="Tyrosine-protein kinase etk"/>
    <property type="match status" value="1"/>
</dbReference>
<dbReference type="SUPFAM" id="SSF52540">
    <property type="entry name" value="P-loop containing nucleoside triphosphate hydrolases"/>
    <property type="match status" value="1"/>
</dbReference>
<keyword evidence="11 16" id="KW-1133">Transmembrane helix</keyword>
<dbReference type="Gene3D" id="3.40.50.300">
    <property type="entry name" value="P-loop containing nucleotide triphosphate hydrolases"/>
    <property type="match status" value="1"/>
</dbReference>
<evidence type="ECO:0000313" key="19">
    <source>
        <dbReference type="Proteomes" id="UP000003828"/>
    </source>
</evidence>
<organism evidence="18 19">
    <name type="scientific">Arthrobacter globiformis (strain ATCC 8010 / DSM 20124 / JCM 1332 / NBRC 12137 / NCIMB 8907 / NRRL B-2979 / 168)</name>
    <dbReference type="NCBI Taxonomy" id="1077972"/>
    <lineage>
        <taxon>Bacteria</taxon>
        <taxon>Bacillati</taxon>
        <taxon>Actinomycetota</taxon>
        <taxon>Actinomycetes</taxon>
        <taxon>Micrococcales</taxon>
        <taxon>Micrococcaceae</taxon>
        <taxon>Arthrobacter</taxon>
    </lineage>
</organism>
<dbReference type="GO" id="GO:0004715">
    <property type="term" value="F:non-membrane spanning protein tyrosine kinase activity"/>
    <property type="evidence" value="ECO:0007669"/>
    <property type="project" value="UniProtKB-EC"/>
</dbReference>
<protein>
    <recommendedName>
        <fullName evidence="4">non-specific protein-tyrosine kinase</fullName>
        <ecNumber evidence="4">2.7.10.2</ecNumber>
    </recommendedName>
</protein>
<dbReference type="InterPro" id="IPR003856">
    <property type="entry name" value="LPS_length_determ_N"/>
</dbReference>
<dbReference type="NCBIfam" id="TIGR01007">
    <property type="entry name" value="eps_fam"/>
    <property type="match status" value="1"/>
</dbReference>
<feature type="transmembrane region" description="Helical" evidence="16">
    <location>
        <begin position="14"/>
        <end position="35"/>
    </location>
</feature>
<comment type="caution">
    <text evidence="18">The sequence shown here is derived from an EMBL/GenBank/DDBJ whole genome shotgun (WGS) entry which is preliminary data.</text>
</comment>
<evidence type="ECO:0000256" key="3">
    <source>
        <dbReference type="ARBA" id="ARBA00007316"/>
    </source>
</evidence>
<evidence type="ECO:0000259" key="17">
    <source>
        <dbReference type="Pfam" id="PF02706"/>
    </source>
</evidence>
<feature type="region of interest" description="Disordered" evidence="15">
    <location>
        <begin position="467"/>
        <end position="501"/>
    </location>
</feature>
<proteinExistence type="inferred from homology"/>
<keyword evidence="7 16" id="KW-0812">Transmembrane</keyword>
<feature type="domain" description="Polysaccharide chain length determinant N-terminal" evidence="17">
    <location>
        <begin position="1"/>
        <end position="89"/>
    </location>
</feature>
<dbReference type="EC" id="2.7.10.2" evidence="4"/>
<evidence type="ECO:0000256" key="14">
    <source>
        <dbReference type="ARBA" id="ARBA00051245"/>
    </source>
</evidence>
<evidence type="ECO:0000256" key="12">
    <source>
        <dbReference type="ARBA" id="ARBA00023136"/>
    </source>
</evidence>
<dbReference type="PANTHER" id="PTHR32309">
    <property type="entry name" value="TYROSINE-PROTEIN KINASE"/>
    <property type="match status" value="1"/>
</dbReference>
<dbReference type="eggNOG" id="COG3944">
    <property type="taxonomic scope" value="Bacteria"/>
</dbReference>
<dbReference type="CDD" id="cd05387">
    <property type="entry name" value="BY-kinase"/>
    <property type="match status" value="1"/>
</dbReference>
<evidence type="ECO:0000256" key="11">
    <source>
        <dbReference type="ARBA" id="ARBA00022989"/>
    </source>
</evidence>
<evidence type="ECO:0000256" key="9">
    <source>
        <dbReference type="ARBA" id="ARBA00022777"/>
    </source>
</evidence>
<evidence type="ECO:0000256" key="7">
    <source>
        <dbReference type="ARBA" id="ARBA00022692"/>
    </source>
</evidence>
<dbReference type="AlphaFoldDB" id="H0QNE0"/>
<evidence type="ECO:0000256" key="1">
    <source>
        <dbReference type="ARBA" id="ARBA00004651"/>
    </source>
</evidence>
<evidence type="ECO:0000256" key="8">
    <source>
        <dbReference type="ARBA" id="ARBA00022741"/>
    </source>
</evidence>
<dbReference type="STRING" id="1077972.ARGLB_064_01030"/>
<dbReference type="OrthoDB" id="9812433at2"/>
<evidence type="ECO:0000256" key="4">
    <source>
        <dbReference type="ARBA" id="ARBA00011903"/>
    </source>
</evidence>
<keyword evidence="9" id="KW-0418">Kinase</keyword>
<keyword evidence="19" id="KW-1185">Reference proteome</keyword>
<keyword evidence="5" id="KW-1003">Cell membrane</keyword>
<evidence type="ECO:0000256" key="10">
    <source>
        <dbReference type="ARBA" id="ARBA00022840"/>
    </source>
</evidence>
<keyword evidence="10" id="KW-0067">ATP-binding</keyword>
<dbReference type="GO" id="GO:0042802">
    <property type="term" value="F:identical protein binding"/>
    <property type="evidence" value="ECO:0007669"/>
    <property type="project" value="UniProtKB-ARBA"/>
</dbReference>
<evidence type="ECO:0000256" key="6">
    <source>
        <dbReference type="ARBA" id="ARBA00022679"/>
    </source>
</evidence>
<dbReference type="GO" id="GO:0005524">
    <property type="term" value="F:ATP binding"/>
    <property type="evidence" value="ECO:0007669"/>
    <property type="project" value="UniProtKB-KW"/>
</dbReference>
<comment type="similarity">
    <text evidence="2">Belongs to the CpsC/CapA family.</text>
</comment>
<evidence type="ECO:0000256" key="16">
    <source>
        <dbReference type="SAM" id="Phobius"/>
    </source>
</evidence>
<sequence length="501" mass="52686">MDLRDYLHILRRNWILIAAASMAGILLGGAASILIRPTYTAETQLFVAIQNSGSAQELQQGNTFSQARVQSYVKTVATPIVLKPVIDTLGLETSVNDLAQRVKATSDLNTVLINISVADSSPVQASAVAQAVADSLIKAVDTLEKPKTGGTSPISLSIITPAEAPSAPSAPNTKLNILLGLLVGLILGVASALLRSNMDNRIRGEADLRKVTSAPLLGGIAFDQSAMDRPLLTQAGPQSPRAESFRQLRTNLQFANVTGHASTVLMTSSLPGEGKSTTATNLAIALAQAGQSVCLIDADLRRPMVNEYLGLERNAGLTTALVGAADVNLLLQPWGDDNLFVLTSGQIPPNPSELLGSTEMKELIVRLESAFDTIIIDAPPLLPVTDAAVLAQHVGGVVVVVGSQKTKQHDVQKSLESLELVGANVLGLVLNRLPAKGPDAYTYSYYSSTDEPPEAFHGSDVAVASGTSLSQGRRSVRRFDETIGSDDPAPATKFPHSGASR</sequence>
<dbReference type="EMBL" id="BAEG01000064">
    <property type="protein sequence ID" value="GAB14341.1"/>
    <property type="molecule type" value="Genomic_DNA"/>
</dbReference>
<comment type="catalytic activity">
    <reaction evidence="14">
        <text>L-tyrosyl-[protein] + ATP = O-phospho-L-tyrosyl-[protein] + ADP + H(+)</text>
        <dbReference type="Rhea" id="RHEA:10596"/>
        <dbReference type="Rhea" id="RHEA-COMP:10136"/>
        <dbReference type="Rhea" id="RHEA-COMP:20101"/>
        <dbReference type="ChEBI" id="CHEBI:15378"/>
        <dbReference type="ChEBI" id="CHEBI:30616"/>
        <dbReference type="ChEBI" id="CHEBI:46858"/>
        <dbReference type="ChEBI" id="CHEBI:61978"/>
        <dbReference type="ChEBI" id="CHEBI:456216"/>
        <dbReference type="EC" id="2.7.10.2"/>
    </reaction>
</comment>
<evidence type="ECO:0000256" key="15">
    <source>
        <dbReference type="SAM" id="MobiDB-lite"/>
    </source>
</evidence>
<accession>H0QNE0</accession>